<reference evidence="5 6" key="1">
    <citation type="journal article" date="2018" name="Sci. Rep.">
        <title>Rhizobium tumorigenes sp. nov., a novel plant tumorigenic bacterium isolated from cane gall tumors on thornless blackberry.</title>
        <authorList>
            <person name="Kuzmanovi N."/>
            <person name="Smalla K."/>
            <person name="Gronow S."/>
            <person name="PuBawska J."/>
        </authorList>
    </citation>
    <scope>NUCLEOTIDE SEQUENCE [LARGE SCALE GENOMIC DNA]</scope>
    <source>
        <strain evidence="5 6">CCBAU 85046</strain>
    </source>
</reference>
<evidence type="ECO:0000259" key="4">
    <source>
        <dbReference type="Pfam" id="PF00291"/>
    </source>
</evidence>
<dbReference type="Gene3D" id="3.40.50.1100">
    <property type="match status" value="1"/>
</dbReference>
<dbReference type="Pfam" id="PF00291">
    <property type="entry name" value="PALP"/>
    <property type="match status" value="1"/>
</dbReference>
<evidence type="ECO:0000256" key="3">
    <source>
        <dbReference type="ARBA" id="ARBA00022898"/>
    </source>
</evidence>
<keyword evidence="3" id="KW-0663">Pyridoxal phosphate</keyword>
<proteinExistence type="inferred from homology"/>
<comment type="cofactor">
    <cofactor evidence="1">
        <name>pyridoxal 5'-phosphate</name>
        <dbReference type="ChEBI" id="CHEBI:597326"/>
    </cofactor>
</comment>
<name>A0A2W4DHA3_9HYPH</name>
<dbReference type="SUPFAM" id="SSF53686">
    <property type="entry name" value="Tryptophan synthase beta subunit-like PLP-dependent enzymes"/>
    <property type="match status" value="1"/>
</dbReference>
<sequence>MTSLWAREFTSFPEGGHADEMIEKLAAELSRRGKKVFINALGGSTPVRCLGYVACAFEIAEQSNSSISLSTRLSFQMEAAARMQVLLRGMVIKGYDPMTIRAHTVATAQVSAIGATAGKVNDGLNLLGTETMIGPEVLNISDEELGGGYGIPTSSMANAVRLMARSEGLLLDPVYSGKKAFAGLIADINAERIAAGSDILFIMTGGSPGLYACPSAFA</sequence>
<comment type="similarity">
    <text evidence="2">Belongs to the ACC deaminase/D-cysteine desulfhydrase family.</text>
</comment>
<keyword evidence="6" id="KW-1185">Reference proteome</keyword>
<organism evidence="5 6">
    <name type="scientific">Rhizobium tubonense</name>
    <dbReference type="NCBI Taxonomy" id="484088"/>
    <lineage>
        <taxon>Bacteria</taxon>
        <taxon>Pseudomonadati</taxon>
        <taxon>Pseudomonadota</taxon>
        <taxon>Alphaproteobacteria</taxon>
        <taxon>Hyphomicrobiales</taxon>
        <taxon>Rhizobiaceae</taxon>
        <taxon>Rhizobium/Agrobacterium group</taxon>
        <taxon>Rhizobium</taxon>
    </lineage>
</organism>
<dbReference type="PANTHER" id="PTHR43780">
    <property type="entry name" value="1-AMINOCYCLOPROPANE-1-CARBOXYLATE DEAMINASE-RELATED"/>
    <property type="match status" value="1"/>
</dbReference>
<evidence type="ECO:0000313" key="6">
    <source>
        <dbReference type="Proteomes" id="UP000248925"/>
    </source>
</evidence>
<dbReference type="Proteomes" id="UP000248925">
    <property type="component" value="Unassembled WGS sequence"/>
</dbReference>
<dbReference type="RefSeq" id="WP_111159262.1">
    <property type="nucleotide sequence ID" value="NZ_PCDP01000011.1"/>
</dbReference>
<accession>A0A2W4DHA3</accession>
<dbReference type="OrthoDB" id="9801249at2"/>
<evidence type="ECO:0000256" key="2">
    <source>
        <dbReference type="ARBA" id="ARBA00008639"/>
    </source>
</evidence>
<dbReference type="InterPro" id="IPR027278">
    <property type="entry name" value="ACCD_DCysDesulf"/>
</dbReference>
<gene>
    <name evidence="5" type="ORF">CPY51_05735</name>
</gene>
<protein>
    <recommendedName>
        <fullName evidence="4">Tryptophan synthase beta chain-like PALP domain-containing protein</fullName>
    </recommendedName>
</protein>
<dbReference type="InterPro" id="IPR001926">
    <property type="entry name" value="TrpB-like_PALP"/>
</dbReference>
<evidence type="ECO:0000256" key="1">
    <source>
        <dbReference type="ARBA" id="ARBA00001933"/>
    </source>
</evidence>
<dbReference type="PANTHER" id="PTHR43780:SF2">
    <property type="entry name" value="1-AMINOCYCLOPROPANE-1-CARBOXYLATE DEAMINASE-RELATED"/>
    <property type="match status" value="1"/>
</dbReference>
<dbReference type="AlphaFoldDB" id="A0A2W4DHA3"/>
<evidence type="ECO:0000313" key="5">
    <source>
        <dbReference type="EMBL" id="PZM15804.1"/>
    </source>
</evidence>
<dbReference type="EMBL" id="PCDP01000011">
    <property type="protein sequence ID" value="PZM15804.1"/>
    <property type="molecule type" value="Genomic_DNA"/>
</dbReference>
<feature type="domain" description="Tryptophan synthase beta chain-like PALP" evidence="4">
    <location>
        <begin position="16"/>
        <end position="205"/>
    </location>
</feature>
<dbReference type="GO" id="GO:0019148">
    <property type="term" value="F:D-cysteine desulfhydrase activity"/>
    <property type="evidence" value="ECO:0007669"/>
    <property type="project" value="TreeGrafter"/>
</dbReference>
<comment type="caution">
    <text evidence="5">The sequence shown here is derived from an EMBL/GenBank/DDBJ whole genome shotgun (WGS) entry which is preliminary data.</text>
</comment>
<dbReference type="InterPro" id="IPR036052">
    <property type="entry name" value="TrpB-like_PALP_sf"/>
</dbReference>